<evidence type="ECO:0000259" key="4">
    <source>
        <dbReference type="Pfam" id="PF02770"/>
    </source>
</evidence>
<keyword evidence="2" id="KW-0274">FAD</keyword>
<dbReference type="Pfam" id="PF02770">
    <property type="entry name" value="Acyl-CoA_dh_M"/>
    <property type="match status" value="1"/>
</dbReference>
<evidence type="ECO:0000313" key="6">
    <source>
        <dbReference type="EMBL" id="SVB55285.1"/>
    </source>
</evidence>
<dbReference type="PANTHER" id="PTHR43884:SF20">
    <property type="entry name" value="ACYL-COA DEHYDROGENASE FADE28"/>
    <property type="match status" value="1"/>
</dbReference>
<keyword evidence="3" id="KW-0560">Oxidoreductase</keyword>
<keyword evidence="1" id="KW-0285">Flavoprotein</keyword>
<evidence type="ECO:0000256" key="3">
    <source>
        <dbReference type="ARBA" id="ARBA00023002"/>
    </source>
</evidence>
<dbReference type="InterPro" id="IPR037069">
    <property type="entry name" value="AcylCoA_DH/ox_N_sf"/>
</dbReference>
<dbReference type="PANTHER" id="PTHR43884">
    <property type="entry name" value="ACYL-COA DEHYDROGENASE"/>
    <property type="match status" value="1"/>
</dbReference>
<dbReference type="InterPro" id="IPR046373">
    <property type="entry name" value="Acyl-CoA_Oxase/DH_mid-dom_sf"/>
</dbReference>
<dbReference type="GO" id="GO:0003995">
    <property type="term" value="F:acyl-CoA dehydrogenase activity"/>
    <property type="evidence" value="ECO:0007669"/>
    <property type="project" value="TreeGrafter"/>
</dbReference>
<dbReference type="InterPro" id="IPR006091">
    <property type="entry name" value="Acyl-CoA_Oxase/DH_mid-dom"/>
</dbReference>
<accession>A0A382EXX1</accession>
<evidence type="ECO:0000259" key="5">
    <source>
        <dbReference type="Pfam" id="PF02771"/>
    </source>
</evidence>
<feature type="domain" description="Acyl-CoA dehydrogenase/oxidase N-terminal" evidence="5">
    <location>
        <begin position="1"/>
        <end position="107"/>
    </location>
</feature>
<proteinExistence type="predicted"/>
<reference evidence="6" key="1">
    <citation type="submission" date="2018-05" db="EMBL/GenBank/DDBJ databases">
        <authorList>
            <person name="Lanie J.A."/>
            <person name="Ng W.-L."/>
            <person name="Kazmierczak K.M."/>
            <person name="Andrzejewski T.M."/>
            <person name="Davidsen T.M."/>
            <person name="Wayne K.J."/>
            <person name="Tettelin H."/>
            <person name="Glass J.I."/>
            <person name="Rusch D."/>
            <person name="Podicherti R."/>
            <person name="Tsui H.-C.T."/>
            <person name="Winkler M.E."/>
        </authorList>
    </citation>
    <scope>NUCLEOTIDE SEQUENCE</scope>
</reference>
<evidence type="ECO:0008006" key="7">
    <source>
        <dbReference type="Google" id="ProtNLM"/>
    </source>
</evidence>
<dbReference type="GO" id="GO:0050660">
    <property type="term" value="F:flavin adenine dinucleotide binding"/>
    <property type="evidence" value="ECO:0007669"/>
    <property type="project" value="InterPro"/>
</dbReference>
<evidence type="ECO:0000256" key="1">
    <source>
        <dbReference type="ARBA" id="ARBA00022630"/>
    </source>
</evidence>
<feature type="domain" description="Acyl-CoA oxidase/dehydrogenase middle" evidence="4">
    <location>
        <begin position="112"/>
        <end position="205"/>
    </location>
</feature>
<dbReference type="InterPro" id="IPR009100">
    <property type="entry name" value="AcylCoA_DH/oxidase_NM_dom_sf"/>
</dbReference>
<dbReference type="Pfam" id="PF02771">
    <property type="entry name" value="Acyl-CoA_dh_N"/>
    <property type="match status" value="1"/>
</dbReference>
<dbReference type="EMBL" id="UINC01046810">
    <property type="protein sequence ID" value="SVB55285.1"/>
    <property type="molecule type" value="Genomic_DNA"/>
</dbReference>
<feature type="non-terminal residue" evidence="6">
    <location>
        <position position="238"/>
    </location>
</feature>
<dbReference type="InterPro" id="IPR013786">
    <property type="entry name" value="AcylCoA_DH/ox_N"/>
</dbReference>
<evidence type="ECO:0000256" key="2">
    <source>
        <dbReference type="ARBA" id="ARBA00022827"/>
    </source>
</evidence>
<dbReference type="SUPFAM" id="SSF56645">
    <property type="entry name" value="Acyl-CoA dehydrogenase NM domain-like"/>
    <property type="match status" value="1"/>
</dbReference>
<gene>
    <name evidence="6" type="ORF">METZ01_LOCUS208139</name>
</gene>
<organism evidence="6">
    <name type="scientific">marine metagenome</name>
    <dbReference type="NCBI Taxonomy" id="408172"/>
    <lineage>
        <taxon>unclassified sequences</taxon>
        <taxon>metagenomes</taxon>
        <taxon>ecological metagenomes</taxon>
    </lineage>
</organism>
<dbReference type="CDD" id="cd00567">
    <property type="entry name" value="ACAD"/>
    <property type="match status" value="1"/>
</dbReference>
<name>A0A382EXX1_9ZZZZ</name>
<dbReference type="AlphaFoldDB" id="A0A382EXX1"/>
<sequence length="238" mass="25569">MIQQSVERFVDDNYDLNSRVALSSNSPGFSTENWHSMAELGWLGLPFEEEDGGFGGNQIDVLVVMEQFGRGLVLEPYLASIVMGGGALKRGGTDALKSEILPQVIEGTLQLAFAYAEEQSRFDLDDVMTSARKEGENFVLNGQKSMVQNAETADKIVVSARTSSGQVSPQGITLFLIDADAEGLSRDNFPTVDGLRASEITLENVSVGPDRILGEVDQGFSILQSVANDAMLALSAEA</sequence>
<protein>
    <recommendedName>
        <fullName evidence="7">Acyl-CoA dehydrogenase/oxidase N-terminal domain-containing protein</fullName>
    </recommendedName>
</protein>
<dbReference type="Gene3D" id="2.40.110.10">
    <property type="entry name" value="Butyryl-CoA Dehydrogenase, subunit A, domain 2"/>
    <property type="match status" value="1"/>
</dbReference>
<dbReference type="Gene3D" id="1.10.540.10">
    <property type="entry name" value="Acyl-CoA dehydrogenase/oxidase, N-terminal domain"/>
    <property type="match status" value="1"/>
</dbReference>